<proteinExistence type="predicted"/>
<dbReference type="PANTHER" id="PTHR33116:SF78">
    <property type="entry name" value="OS12G0587133 PROTEIN"/>
    <property type="match status" value="1"/>
</dbReference>
<name>A0A9N7RK50_STRHE</name>
<evidence type="ECO:0000313" key="2">
    <source>
        <dbReference type="Proteomes" id="UP001153555"/>
    </source>
</evidence>
<comment type="caution">
    <text evidence="1">The sequence shown here is derived from an EMBL/GenBank/DDBJ whole genome shotgun (WGS) entry which is preliminary data.</text>
</comment>
<dbReference type="EMBL" id="CACSLK010027842">
    <property type="protein sequence ID" value="CAA0834070.1"/>
    <property type="molecule type" value="Genomic_DNA"/>
</dbReference>
<accession>A0A9N7RK50</accession>
<dbReference type="OrthoDB" id="1938625at2759"/>
<keyword evidence="2" id="KW-1185">Reference proteome</keyword>
<dbReference type="AlphaFoldDB" id="A0A9N7RK50"/>
<protein>
    <submittedName>
        <fullName evidence="1">Uncharacterized mitochondrial protein AtMg00310</fullName>
    </submittedName>
</protein>
<gene>
    <name evidence="1" type="ORF">SHERM_29326</name>
</gene>
<organism evidence="1 2">
    <name type="scientific">Striga hermonthica</name>
    <name type="common">Purple witchweed</name>
    <name type="synonym">Buchnera hermonthica</name>
    <dbReference type="NCBI Taxonomy" id="68872"/>
    <lineage>
        <taxon>Eukaryota</taxon>
        <taxon>Viridiplantae</taxon>
        <taxon>Streptophyta</taxon>
        <taxon>Embryophyta</taxon>
        <taxon>Tracheophyta</taxon>
        <taxon>Spermatophyta</taxon>
        <taxon>Magnoliopsida</taxon>
        <taxon>eudicotyledons</taxon>
        <taxon>Gunneridae</taxon>
        <taxon>Pentapetalae</taxon>
        <taxon>asterids</taxon>
        <taxon>lamiids</taxon>
        <taxon>Lamiales</taxon>
        <taxon>Orobanchaceae</taxon>
        <taxon>Buchnereae</taxon>
        <taxon>Striga</taxon>
    </lineage>
</organism>
<evidence type="ECO:0000313" key="1">
    <source>
        <dbReference type="EMBL" id="CAA0834070.1"/>
    </source>
</evidence>
<dbReference type="PANTHER" id="PTHR33116">
    <property type="entry name" value="REVERSE TRANSCRIPTASE ZINC-BINDING DOMAIN-CONTAINING PROTEIN-RELATED-RELATED"/>
    <property type="match status" value="1"/>
</dbReference>
<sequence length="105" mass="11985">MRELLRRRTSGCRVESGVLIMAGRVVLANAVVYALPFYTIQSVRLPASICEGLEKRLRRFIWGSSRDNRKISLVKWEEVCMARDHGGLSLTRQRTMNGAFLMKLS</sequence>
<dbReference type="Proteomes" id="UP001153555">
    <property type="component" value="Unassembled WGS sequence"/>
</dbReference>
<reference evidence="1" key="1">
    <citation type="submission" date="2019-12" db="EMBL/GenBank/DDBJ databases">
        <authorList>
            <person name="Scholes J."/>
        </authorList>
    </citation>
    <scope>NUCLEOTIDE SEQUENCE</scope>
</reference>